<organism evidence="15 16">
    <name type="scientific">Trichlorobacter thiogenes</name>
    <dbReference type="NCBI Taxonomy" id="115783"/>
    <lineage>
        <taxon>Bacteria</taxon>
        <taxon>Pseudomonadati</taxon>
        <taxon>Thermodesulfobacteriota</taxon>
        <taxon>Desulfuromonadia</taxon>
        <taxon>Geobacterales</taxon>
        <taxon>Geobacteraceae</taxon>
        <taxon>Trichlorobacter</taxon>
    </lineage>
</organism>
<feature type="binding site" evidence="12">
    <location>
        <position position="60"/>
    </location>
    <ligand>
        <name>[4Fe-4S] cluster</name>
        <dbReference type="ChEBI" id="CHEBI:49883"/>
        <label>1</label>
    </ligand>
</feature>
<evidence type="ECO:0000256" key="3">
    <source>
        <dbReference type="ARBA" id="ARBA00022719"/>
    </source>
</evidence>
<dbReference type="RefSeq" id="WP_012471160.1">
    <property type="nucleotide sequence ID" value="NZ_FUWR01000004.1"/>
</dbReference>
<dbReference type="EC" id="7.1.1.-" evidence="12"/>
<reference evidence="16" key="1">
    <citation type="submission" date="2017-02" db="EMBL/GenBank/DDBJ databases">
        <authorList>
            <person name="Varghese N."/>
            <person name="Submissions S."/>
        </authorList>
    </citation>
    <scope>NUCLEOTIDE SEQUENCE [LARGE SCALE GENOMIC DNA]</scope>
    <source>
        <strain evidence="16">ATCC BAA-34</strain>
    </source>
</reference>
<evidence type="ECO:0000256" key="7">
    <source>
        <dbReference type="ARBA" id="ARBA00023004"/>
    </source>
</evidence>
<dbReference type="PROSITE" id="PS51379">
    <property type="entry name" value="4FE4S_FER_2"/>
    <property type="match status" value="2"/>
</dbReference>
<evidence type="ECO:0000313" key="16">
    <source>
        <dbReference type="Proteomes" id="UP000190102"/>
    </source>
</evidence>
<keyword evidence="9 12" id="KW-0520">NAD</keyword>
<evidence type="ECO:0000256" key="6">
    <source>
        <dbReference type="ARBA" id="ARBA00022967"/>
    </source>
</evidence>
<evidence type="ECO:0000259" key="14">
    <source>
        <dbReference type="PROSITE" id="PS51379"/>
    </source>
</evidence>
<dbReference type="GO" id="GO:0051539">
    <property type="term" value="F:4 iron, 4 sulfur cluster binding"/>
    <property type="evidence" value="ECO:0007669"/>
    <property type="project" value="UniProtKB-KW"/>
</dbReference>
<dbReference type="Pfam" id="PF00037">
    <property type="entry name" value="Fer4"/>
    <property type="match status" value="1"/>
</dbReference>
<evidence type="ECO:0000256" key="8">
    <source>
        <dbReference type="ARBA" id="ARBA00023014"/>
    </source>
</evidence>
<sequence length="135" mass="15411">MPNPFTPIMQGMKITLGHVFKKPVTLMYPDERPKVAERFRGLHALKVSHNKAKCVACYLCPTVCPAKCITVEAGEDANHDKFAAKYEIDMLRCIFCGYCVEACPVDALKMTGEFELANYRREDFVFTKERLLEKK</sequence>
<dbReference type="PROSITE" id="PS00198">
    <property type="entry name" value="4FE4S_FER_1"/>
    <property type="match status" value="1"/>
</dbReference>
<dbReference type="PANTHER" id="PTHR10849:SF24">
    <property type="entry name" value="NADH-QUINONE OXIDOREDUCTASE SUBUNIT I 2"/>
    <property type="match status" value="1"/>
</dbReference>
<comment type="subunit">
    <text evidence="12">NDH-1 is composed of 14 different subunits. Subunits NuoA, H, J, K, L, M, N constitute the membrane sector of the complex.</text>
</comment>
<keyword evidence="1 12" id="KW-1003">Cell membrane</keyword>
<keyword evidence="8 12" id="KW-0411">Iron-sulfur</keyword>
<keyword evidence="11 12" id="KW-0472">Membrane</keyword>
<dbReference type="SUPFAM" id="SSF54862">
    <property type="entry name" value="4Fe-4S ferredoxins"/>
    <property type="match status" value="1"/>
</dbReference>
<dbReference type="Proteomes" id="UP000190102">
    <property type="component" value="Unassembled WGS sequence"/>
</dbReference>
<keyword evidence="10 12" id="KW-0830">Ubiquinone</keyword>
<dbReference type="HAMAP" id="MF_01351">
    <property type="entry name" value="NDH1_NuoI"/>
    <property type="match status" value="1"/>
</dbReference>
<evidence type="ECO:0000256" key="10">
    <source>
        <dbReference type="ARBA" id="ARBA00023075"/>
    </source>
</evidence>
<proteinExistence type="inferred from homology"/>
<keyword evidence="7 12" id="KW-0408">Iron</keyword>
<evidence type="ECO:0000256" key="9">
    <source>
        <dbReference type="ARBA" id="ARBA00023027"/>
    </source>
</evidence>
<dbReference type="NCBIfam" id="TIGR01971">
    <property type="entry name" value="NuoI"/>
    <property type="match status" value="1"/>
</dbReference>
<comment type="function">
    <text evidence="12">NDH-1 shuttles electrons from NADH, via FMN and iron-sulfur (Fe-S) centers, to quinones in the respiratory chain. The immediate electron acceptor for the enzyme in this species is believed to be ubiquinone. Couples the redox reaction to proton translocation (for every two electrons transferred, four hydrogen ions are translocated across the cytoplasmic membrane), and thus conserves the redox energy in a proton gradient.</text>
</comment>
<evidence type="ECO:0000313" key="15">
    <source>
        <dbReference type="EMBL" id="SJZ62033.1"/>
    </source>
</evidence>
<comment type="cofactor">
    <cofactor evidence="12 13">
        <name>[4Fe-4S] cluster</name>
        <dbReference type="ChEBI" id="CHEBI:49883"/>
    </cofactor>
    <text evidence="12 13">Binds 2 [4Fe-4S] clusters per subunit.</text>
</comment>
<dbReference type="Gene3D" id="3.30.70.3270">
    <property type="match status" value="1"/>
</dbReference>
<keyword evidence="5" id="KW-0677">Repeat</keyword>
<dbReference type="GO" id="GO:0005886">
    <property type="term" value="C:plasma membrane"/>
    <property type="evidence" value="ECO:0007669"/>
    <property type="project" value="UniProtKB-SubCell"/>
</dbReference>
<keyword evidence="3 12" id="KW-0874">Quinone</keyword>
<evidence type="ECO:0000256" key="12">
    <source>
        <dbReference type="HAMAP-Rule" id="MF_01351"/>
    </source>
</evidence>
<feature type="binding site" evidence="12">
    <location>
        <position position="54"/>
    </location>
    <ligand>
        <name>[4Fe-4S] cluster</name>
        <dbReference type="ChEBI" id="CHEBI:49883"/>
        <label>1</label>
    </ligand>
</feature>
<keyword evidence="16" id="KW-1185">Reference proteome</keyword>
<feature type="domain" description="4Fe-4S ferredoxin-type" evidence="14">
    <location>
        <begin position="84"/>
        <end position="113"/>
    </location>
</feature>
<gene>
    <name evidence="12" type="primary">nuoI</name>
    <name evidence="15" type="ORF">SAMN02745119_01161</name>
</gene>
<keyword evidence="6 12" id="KW-1278">Translocase</keyword>
<dbReference type="GO" id="GO:0005506">
    <property type="term" value="F:iron ion binding"/>
    <property type="evidence" value="ECO:0007669"/>
    <property type="project" value="UniProtKB-UniRule"/>
</dbReference>
<evidence type="ECO:0000256" key="13">
    <source>
        <dbReference type="RuleBase" id="RU004412"/>
    </source>
</evidence>
<dbReference type="GO" id="GO:0048038">
    <property type="term" value="F:quinone binding"/>
    <property type="evidence" value="ECO:0007669"/>
    <property type="project" value="UniProtKB-KW"/>
</dbReference>
<protein>
    <recommendedName>
        <fullName evidence="12">NADH-quinone oxidoreductase subunit I</fullName>
        <ecNumber evidence="12">7.1.1.-</ecNumber>
    </recommendedName>
    <alternativeName>
        <fullName evidence="12">NADH dehydrogenase I subunit I</fullName>
    </alternativeName>
    <alternativeName>
        <fullName evidence="12">NDH-1 subunit I</fullName>
    </alternativeName>
</protein>
<feature type="binding site" evidence="12">
    <location>
        <position position="57"/>
    </location>
    <ligand>
        <name>[4Fe-4S] cluster</name>
        <dbReference type="ChEBI" id="CHEBI:49883"/>
        <label>1</label>
    </ligand>
</feature>
<dbReference type="GO" id="GO:0050136">
    <property type="term" value="F:NADH dehydrogenase (quinone) (non-electrogenic) activity"/>
    <property type="evidence" value="ECO:0007669"/>
    <property type="project" value="UniProtKB-UniRule"/>
</dbReference>
<evidence type="ECO:0000256" key="2">
    <source>
        <dbReference type="ARBA" id="ARBA00022485"/>
    </source>
</evidence>
<dbReference type="PANTHER" id="PTHR10849">
    <property type="entry name" value="NADH DEHYDROGENASE UBIQUINONE IRON-SULFUR PROTEIN 8, MITOCHONDRIAL"/>
    <property type="match status" value="1"/>
</dbReference>
<feature type="binding site" evidence="12">
    <location>
        <position position="99"/>
    </location>
    <ligand>
        <name>[4Fe-4S] cluster</name>
        <dbReference type="ChEBI" id="CHEBI:49883"/>
        <label>2</label>
    </ligand>
</feature>
<feature type="binding site" evidence="12">
    <location>
        <position position="64"/>
    </location>
    <ligand>
        <name>[4Fe-4S] cluster</name>
        <dbReference type="ChEBI" id="CHEBI:49883"/>
        <label>2</label>
    </ligand>
</feature>
<dbReference type="STRING" id="115783.SAMN02745119_01161"/>
<evidence type="ECO:0000256" key="1">
    <source>
        <dbReference type="ARBA" id="ARBA00022475"/>
    </source>
</evidence>
<evidence type="ECO:0000256" key="5">
    <source>
        <dbReference type="ARBA" id="ARBA00022737"/>
    </source>
</evidence>
<evidence type="ECO:0000256" key="4">
    <source>
        <dbReference type="ARBA" id="ARBA00022723"/>
    </source>
</evidence>
<feature type="domain" description="4Fe-4S ferredoxin-type" evidence="14">
    <location>
        <begin position="45"/>
        <end position="74"/>
    </location>
</feature>
<feature type="binding site" evidence="12">
    <location>
        <position position="103"/>
    </location>
    <ligand>
        <name>[4Fe-4S] cluster</name>
        <dbReference type="ChEBI" id="CHEBI:49883"/>
        <label>1</label>
    </ligand>
</feature>
<comment type="catalytic activity">
    <reaction evidence="12">
        <text>a quinone + NADH + 5 H(+)(in) = a quinol + NAD(+) + 4 H(+)(out)</text>
        <dbReference type="Rhea" id="RHEA:57888"/>
        <dbReference type="ChEBI" id="CHEBI:15378"/>
        <dbReference type="ChEBI" id="CHEBI:24646"/>
        <dbReference type="ChEBI" id="CHEBI:57540"/>
        <dbReference type="ChEBI" id="CHEBI:57945"/>
        <dbReference type="ChEBI" id="CHEBI:132124"/>
    </reaction>
</comment>
<keyword evidence="4 12" id="KW-0479">Metal-binding</keyword>
<dbReference type="AlphaFoldDB" id="A0A1T4M4Y9"/>
<dbReference type="NCBIfam" id="NF004538">
    <property type="entry name" value="PRK05888.1-4"/>
    <property type="match status" value="1"/>
</dbReference>
<evidence type="ECO:0000256" key="11">
    <source>
        <dbReference type="ARBA" id="ARBA00023136"/>
    </source>
</evidence>
<keyword evidence="2 12" id="KW-0004">4Fe-4S</keyword>
<dbReference type="InterPro" id="IPR017900">
    <property type="entry name" value="4Fe4S_Fe_S_CS"/>
</dbReference>
<comment type="similarity">
    <text evidence="12 13">Belongs to the complex I 23 kDa subunit family.</text>
</comment>
<dbReference type="InterPro" id="IPR017896">
    <property type="entry name" value="4Fe4S_Fe-S-bd"/>
</dbReference>
<name>A0A1T4M4Y9_9BACT</name>
<feature type="binding site" evidence="12">
    <location>
        <position position="93"/>
    </location>
    <ligand>
        <name>[4Fe-4S] cluster</name>
        <dbReference type="ChEBI" id="CHEBI:49883"/>
        <label>2</label>
    </ligand>
</feature>
<dbReference type="EMBL" id="FUWR01000004">
    <property type="protein sequence ID" value="SJZ62033.1"/>
    <property type="molecule type" value="Genomic_DNA"/>
</dbReference>
<dbReference type="InterPro" id="IPR010226">
    <property type="entry name" value="NADH_quinone_OxRdtase_chainI"/>
</dbReference>
<dbReference type="OrthoDB" id="9808559at2"/>
<comment type="subcellular location">
    <subcellularLocation>
        <location evidence="12">Cell membrane</location>
        <topology evidence="12">Peripheral membrane protein</topology>
    </subcellularLocation>
</comment>
<feature type="binding site" evidence="12">
    <location>
        <position position="96"/>
    </location>
    <ligand>
        <name>[4Fe-4S] cluster</name>
        <dbReference type="ChEBI" id="CHEBI:49883"/>
        <label>2</label>
    </ligand>
</feature>
<accession>A0A1T4M4Y9</accession>